<evidence type="ECO:0000313" key="3">
    <source>
        <dbReference type="Proteomes" id="UP000824998"/>
    </source>
</evidence>
<dbReference type="OrthoDB" id="5046242at2759"/>
<dbReference type="EMBL" id="MU251412">
    <property type="protein sequence ID" value="KAG9236213.1"/>
    <property type="molecule type" value="Genomic_DNA"/>
</dbReference>
<dbReference type="InterPro" id="IPR002937">
    <property type="entry name" value="Amino_oxidase"/>
</dbReference>
<dbReference type="Pfam" id="PF01593">
    <property type="entry name" value="Amino_oxidase"/>
    <property type="match status" value="1"/>
</dbReference>
<reference evidence="2" key="1">
    <citation type="journal article" date="2021" name="IMA Fungus">
        <title>Genomic characterization of three marine fungi, including Emericellopsis atlantica sp. nov. with signatures of a generalist lifestyle and marine biomass degradation.</title>
        <authorList>
            <person name="Hagestad O.C."/>
            <person name="Hou L."/>
            <person name="Andersen J.H."/>
            <person name="Hansen E.H."/>
            <person name="Altermark B."/>
            <person name="Li C."/>
            <person name="Kuhnert E."/>
            <person name="Cox R.J."/>
            <person name="Crous P.W."/>
            <person name="Spatafora J.W."/>
            <person name="Lail K."/>
            <person name="Amirebrahimi M."/>
            <person name="Lipzen A."/>
            <person name="Pangilinan J."/>
            <person name="Andreopoulos W."/>
            <person name="Hayes R.D."/>
            <person name="Ng V."/>
            <person name="Grigoriev I.V."/>
            <person name="Jackson S.A."/>
            <person name="Sutton T.D.S."/>
            <person name="Dobson A.D.W."/>
            <person name="Rama T."/>
        </authorList>
    </citation>
    <scope>NUCLEOTIDE SEQUENCE</scope>
    <source>
        <strain evidence="2">TRa018bII</strain>
    </source>
</reference>
<dbReference type="AlphaFoldDB" id="A0A9P7YLZ8"/>
<protein>
    <recommendedName>
        <fullName evidence="1">Amine oxidase domain-containing protein</fullName>
    </recommendedName>
</protein>
<accession>A0A9P7YLZ8</accession>
<dbReference type="InterPro" id="IPR050281">
    <property type="entry name" value="Flavin_monoamine_oxidase"/>
</dbReference>
<sequence>MDAYSISHTTPSRRGASRIYQDLAACSKLGRGHSSGTIERLTMGCSQKLRVPLSSKRPKIGIVGGGISGLRCADVLLQHGFKVSIIEARAKLGGRACQATLPNGHSVDLGPNWIHGTEHNPILDLARGTNTPTHTWAENVNVFGEDGKILEGGKSTHEVMWGIIVQAFKYSADNTSDIDPESSLRDYFIEKLQETYPGGGEAKERRRIVMQMAELWGAFVGSPLTTQSLKFFWLEECLDGENLFCAGTYKNILDLIAKPAVSNAEIMLLTKVTIINSTATKVTLHTENGMDLEFDEVVVTSPLGWLQNNKDVFHPSLPIRFSQAVDSIGYGSLEKVYVSFSKAFWLKEGEESFTQFTGFVQWLSPMYAKDTNVKQWTQEAVDLSTLPESNSHPTLLFYLYGDQSLSMATDLQALSSEGKKQEYLRNFFRPYYSRLPYYAEGSKDCTPLNCFATSWVTDELAGYGSYSTFRTGLKEGDKDIEIMREGLTDRGIWFAGEHTAPFVALGTVTGAYWSGEAVGNRLAEAYGTLRRKSSIPDI</sequence>
<evidence type="ECO:0000313" key="2">
    <source>
        <dbReference type="EMBL" id="KAG9236213.1"/>
    </source>
</evidence>
<dbReference type="GO" id="GO:0050660">
    <property type="term" value="F:flavin adenine dinucleotide binding"/>
    <property type="evidence" value="ECO:0007669"/>
    <property type="project" value="TreeGrafter"/>
</dbReference>
<dbReference type="Gene3D" id="3.50.50.60">
    <property type="entry name" value="FAD/NAD(P)-binding domain"/>
    <property type="match status" value="1"/>
</dbReference>
<dbReference type="GO" id="GO:0016491">
    <property type="term" value="F:oxidoreductase activity"/>
    <property type="evidence" value="ECO:0007669"/>
    <property type="project" value="InterPro"/>
</dbReference>
<gene>
    <name evidence="2" type="ORF">BJ875DRAFT_372548</name>
</gene>
<dbReference type="SUPFAM" id="SSF54373">
    <property type="entry name" value="FAD-linked reductases, C-terminal domain"/>
    <property type="match status" value="1"/>
</dbReference>
<dbReference type="GO" id="GO:0003682">
    <property type="term" value="F:chromatin binding"/>
    <property type="evidence" value="ECO:0007669"/>
    <property type="project" value="TreeGrafter"/>
</dbReference>
<organism evidence="2 3">
    <name type="scientific">Amylocarpus encephaloides</name>
    <dbReference type="NCBI Taxonomy" id="45428"/>
    <lineage>
        <taxon>Eukaryota</taxon>
        <taxon>Fungi</taxon>
        <taxon>Dikarya</taxon>
        <taxon>Ascomycota</taxon>
        <taxon>Pezizomycotina</taxon>
        <taxon>Leotiomycetes</taxon>
        <taxon>Helotiales</taxon>
        <taxon>Helotiales incertae sedis</taxon>
        <taxon>Amylocarpus</taxon>
    </lineage>
</organism>
<proteinExistence type="predicted"/>
<evidence type="ECO:0000259" key="1">
    <source>
        <dbReference type="Pfam" id="PF01593"/>
    </source>
</evidence>
<dbReference type="Proteomes" id="UP000824998">
    <property type="component" value="Unassembled WGS sequence"/>
</dbReference>
<dbReference type="SUPFAM" id="SSF51905">
    <property type="entry name" value="FAD/NAD(P)-binding domain"/>
    <property type="match status" value="1"/>
</dbReference>
<feature type="domain" description="Amine oxidase" evidence="1">
    <location>
        <begin position="67"/>
        <end position="518"/>
    </location>
</feature>
<name>A0A9P7YLZ8_9HELO</name>
<dbReference type="PRINTS" id="PR00419">
    <property type="entry name" value="ADXRDTASE"/>
</dbReference>
<comment type="caution">
    <text evidence="2">The sequence shown here is derived from an EMBL/GenBank/DDBJ whole genome shotgun (WGS) entry which is preliminary data.</text>
</comment>
<dbReference type="PANTHER" id="PTHR10742:SF414">
    <property type="entry name" value="CONTAINING AMINE OXIDASE, PUTATIVE (AFU_ORTHOLOGUE AFUA_3G12150)-RELATED"/>
    <property type="match status" value="1"/>
</dbReference>
<dbReference type="GO" id="GO:0006338">
    <property type="term" value="P:chromatin remodeling"/>
    <property type="evidence" value="ECO:0007669"/>
    <property type="project" value="TreeGrafter"/>
</dbReference>
<dbReference type="InterPro" id="IPR036188">
    <property type="entry name" value="FAD/NAD-bd_sf"/>
</dbReference>
<dbReference type="Gene3D" id="3.90.660.10">
    <property type="match status" value="1"/>
</dbReference>
<keyword evidence="3" id="KW-1185">Reference proteome</keyword>
<dbReference type="PANTHER" id="PTHR10742">
    <property type="entry name" value="FLAVIN MONOAMINE OXIDASE"/>
    <property type="match status" value="1"/>
</dbReference>